<comment type="caution">
    <text evidence="2">The sequence shown here is derived from an EMBL/GenBank/DDBJ whole genome shotgun (WGS) entry which is preliminary data.</text>
</comment>
<keyword evidence="3" id="KW-1185">Reference proteome</keyword>
<dbReference type="PANTHER" id="PTHR35749">
    <property type="entry name" value="OSJNBA0084A10.10 PROTEIN"/>
    <property type="match status" value="1"/>
</dbReference>
<dbReference type="OMA" id="MQEMTHS"/>
<evidence type="ECO:0000313" key="2">
    <source>
        <dbReference type="EMBL" id="KAH9299212.1"/>
    </source>
</evidence>
<feature type="compositionally biased region" description="Basic and acidic residues" evidence="1">
    <location>
        <begin position="110"/>
        <end position="126"/>
    </location>
</feature>
<accession>A0AA38CK88</accession>
<proteinExistence type="predicted"/>
<protein>
    <submittedName>
        <fullName evidence="2">Uncharacterized protein</fullName>
    </submittedName>
</protein>
<evidence type="ECO:0000313" key="3">
    <source>
        <dbReference type="Proteomes" id="UP000824469"/>
    </source>
</evidence>
<gene>
    <name evidence="2" type="ORF">KI387_030894</name>
</gene>
<name>A0AA38CK88_TAXCH</name>
<dbReference type="Proteomes" id="UP000824469">
    <property type="component" value="Unassembled WGS sequence"/>
</dbReference>
<feature type="compositionally biased region" description="Polar residues" evidence="1">
    <location>
        <begin position="94"/>
        <end position="109"/>
    </location>
</feature>
<feature type="region of interest" description="Disordered" evidence="1">
    <location>
        <begin position="89"/>
        <end position="126"/>
    </location>
</feature>
<evidence type="ECO:0000256" key="1">
    <source>
        <dbReference type="SAM" id="MobiDB-lite"/>
    </source>
</evidence>
<dbReference type="PANTHER" id="PTHR35749:SF1">
    <property type="entry name" value="OSJNBA0084A10.10 PROTEIN"/>
    <property type="match status" value="1"/>
</dbReference>
<reference evidence="2 3" key="1">
    <citation type="journal article" date="2021" name="Nat. Plants">
        <title>The Taxus genome provides insights into paclitaxel biosynthesis.</title>
        <authorList>
            <person name="Xiong X."/>
            <person name="Gou J."/>
            <person name="Liao Q."/>
            <person name="Li Y."/>
            <person name="Zhou Q."/>
            <person name="Bi G."/>
            <person name="Li C."/>
            <person name="Du R."/>
            <person name="Wang X."/>
            <person name="Sun T."/>
            <person name="Guo L."/>
            <person name="Liang H."/>
            <person name="Lu P."/>
            <person name="Wu Y."/>
            <person name="Zhang Z."/>
            <person name="Ro D.K."/>
            <person name="Shang Y."/>
            <person name="Huang S."/>
            <person name="Yan J."/>
        </authorList>
    </citation>
    <scope>NUCLEOTIDE SEQUENCE [LARGE SCALE GENOMIC DNA]</scope>
    <source>
        <strain evidence="2">Ta-2019</strain>
    </source>
</reference>
<organism evidence="2 3">
    <name type="scientific">Taxus chinensis</name>
    <name type="common">Chinese yew</name>
    <name type="synonym">Taxus wallichiana var. chinensis</name>
    <dbReference type="NCBI Taxonomy" id="29808"/>
    <lineage>
        <taxon>Eukaryota</taxon>
        <taxon>Viridiplantae</taxon>
        <taxon>Streptophyta</taxon>
        <taxon>Embryophyta</taxon>
        <taxon>Tracheophyta</taxon>
        <taxon>Spermatophyta</taxon>
        <taxon>Pinopsida</taxon>
        <taxon>Pinidae</taxon>
        <taxon>Conifers II</taxon>
        <taxon>Cupressales</taxon>
        <taxon>Taxaceae</taxon>
        <taxon>Taxus</taxon>
    </lineage>
</organism>
<dbReference type="EMBL" id="JAHRHJ020000010">
    <property type="protein sequence ID" value="KAH9299212.1"/>
    <property type="molecule type" value="Genomic_DNA"/>
</dbReference>
<sequence length="126" mass="14556">MREQKAMLDKVPEQMILSEVRNVVEGMQRLNNTLTKTEKDVEKFFESLRKDAHAVMDAQLEAEEATMREMVQMQSSYQNMLREKSAVNKEDTMQEMTHSVSTSVPQENIAQKKEDKASRDQTKSGE</sequence>
<dbReference type="AlphaFoldDB" id="A0AA38CK88"/>